<evidence type="ECO:0000256" key="1">
    <source>
        <dbReference type="SAM" id="SignalP"/>
    </source>
</evidence>
<evidence type="ECO:0000313" key="3">
    <source>
        <dbReference type="EMBL" id="WZC47368.1"/>
    </source>
</evidence>
<dbReference type="Gene3D" id="2.40.160.90">
    <property type="match status" value="1"/>
</dbReference>
<dbReference type="Proteomes" id="UP001440612">
    <property type="component" value="Chromosome"/>
</dbReference>
<name>A0ABZ2UZS3_9RHOB</name>
<keyword evidence="1" id="KW-0732">Signal</keyword>
<dbReference type="Pfam" id="PF01298">
    <property type="entry name" value="TbpB_B_D"/>
    <property type="match status" value="1"/>
</dbReference>
<feature type="signal peptide" evidence="1">
    <location>
        <begin position="1"/>
        <end position="20"/>
    </location>
</feature>
<feature type="chain" id="PRO_5045152705" evidence="1">
    <location>
        <begin position="21"/>
        <end position="189"/>
    </location>
</feature>
<dbReference type="EMBL" id="CP150951">
    <property type="protein sequence ID" value="WZC47368.1"/>
    <property type="molecule type" value="Genomic_DNA"/>
</dbReference>
<keyword evidence="4" id="KW-1185">Reference proteome</keyword>
<dbReference type="PROSITE" id="PS51257">
    <property type="entry name" value="PROKAR_LIPOPROTEIN"/>
    <property type="match status" value="1"/>
</dbReference>
<proteinExistence type="predicted"/>
<feature type="domain" description="Transferrin-binding protein B C-lobe/N-lobe beta-barrel" evidence="2">
    <location>
        <begin position="58"/>
        <end position="170"/>
    </location>
</feature>
<evidence type="ECO:0000259" key="2">
    <source>
        <dbReference type="Pfam" id="PF01298"/>
    </source>
</evidence>
<sequence>MLLKKYLLCVGAAALSACMASDEAETTQTALSFAELNTLNTEIIDEIVAIGATPVDDIPTTGSATYDGTMLLALQDGSMDGAIGQAQMVTSFATSTITGGADNFYDLNGNAIDGSLTLEDGSFERTIGIVTGEMNGSVDFASGEMDIETDVAGNFSGPNAEYLSGVMTGTATPEGEDALVLIGGFYLEQ</sequence>
<dbReference type="SUPFAM" id="SSF56925">
    <property type="entry name" value="OMPA-like"/>
    <property type="match status" value="1"/>
</dbReference>
<dbReference type="InterPro" id="IPR011250">
    <property type="entry name" value="OMP/PagP_B-barrel"/>
</dbReference>
<accession>A0ABZ2UZS3</accession>
<protein>
    <submittedName>
        <fullName evidence="3">Transferrin-binding protein-like solute binding protein</fullName>
    </submittedName>
</protein>
<dbReference type="RefSeq" id="WP_341365488.1">
    <property type="nucleotide sequence ID" value="NZ_CP150951.2"/>
</dbReference>
<organism evidence="3 4">
    <name type="scientific">Yoonia phaeophyticola</name>
    <dbReference type="NCBI Taxonomy" id="3137369"/>
    <lineage>
        <taxon>Bacteria</taxon>
        <taxon>Pseudomonadati</taxon>
        <taxon>Pseudomonadota</taxon>
        <taxon>Alphaproteobacteria</taxon>
        <taxon>Rhodobacterales</taxon>
        <taxon>Paracoccaceae</taxon>
        <taxon>Yoonia</taxon>
    </lineage>
</organism>
<reference evidence="4" key="1">
    <citation type="submission" date="2024-04" db="EMBL/GenBank/DDBJ databases">
        <title>Phylogenomic analyses of a clade within the roseobacter group suggest taxonomic reassignments of species of the genera Aestuariivita, Citreicella, Loktanella, Nautella, Pelagibaca, Ruegeria, Thalassobius, Thiobacimonas and Tropicibacter, and the proposal o.</title>
        <authorList>
            <person name="Jeon C.O."/>
        </authorList>
    </citation>
    <scope>NUCLEOTIDE SEQUENCE [LARGE SCALE GENOMIC DNA]</scope>
    <source>
        <strain evidence="4">BS5-3</strain>
    </source>
</reference>
<dbReference type="InterPro" id="IPR001677">
    <property type="entry name" value="TbpB_B_D"/>
</dbReference>
<evidence type="ECO:0000313" key="4">
    <source>
        <dbReference type="Proteomes" id="UP001440612"/>
    </source>
</evidence>
<gene>
    <name evidence="3" type="ORF">AABB29_10485</name>
</gene>